<sequence length="137" mass="14722">MEHDNRWGVKGPPTTTTTTASVATTAAAATATSRKWKKLAGNTPHVQAAKQIDGAIAAAGKSTEEDAERQLRLFDLCSPLIRSSVSHCTLTFPQFTLPGFREQLRKSVSCGDVNLHSLPLVSLRQGTGRESVIHQVV</sequence>
<gene>
    <name evidence="2" type="ORF">O3P69_016830</name>
</gene>
<evidence type="ECO:0000256" key="1">
    <source>
        <dbReference type="SAM" id="MobiDB-lite"/>
    </source>
</evidence>
<organism evidence="2 3">
    <name type="scientific">Scylla paramamosain</name>
    <name type="common">Mud crab</name>
    <dbReference type="NCBI Taxonomy" id="85552"/>
    <lineage>
        <taxon>Eukaryota</taxon>
        <taxon>Metazoa</taxon>
        <taxon>Ecdysozoa</taxon>
        <taxon>Arthropoda</taxon>
        <taxon>Crustacea</taxon>
        <taxon>Multicrustacea</taxon>
        <taxon>Malacostraca</taxon>
        <taxon>Eumalacostraca</taxon>
        <taxon>Eucarida</taxon>
        <taxon>Decapoda</taxon>
        <taxon>Pleocyemata</taxon>
        <taxon>Brachyura</taxon>
        <taxon>Eubrachyura</taxon>
        <taxon>Portunoidea</taxon>
        <taxon>Portunidae</taxon>
        <taxon>Portuninae</taxon>
        <taxon>Scylla</taxon>
    </lineage>
</organism>
<accession>A0AAW0T0G5</accession>
<proteinExistence type="predicted"/>
<keyword evidence="3" id="KW-1185">Reference proteome</keyword>
<dbReference type="EMBL" id="JARAKH010000042">
    <property type="protein sequence ID" value="KAK8380496.1"/>
    <property type="molecule type" value="Genomic_DNA"/>
</dbReference>
<name>A0AAW0T0G5_SCYPA</name>
<dbReference type="Proteomes" id="UP001487740">
    <property type="component" value="Unassembled WGS sequence"/>
</dbReference>
<evidence type="ECO:0000313" key="2">
    <source>
        <dbReference type="EMBL" id="KAK8380496.1"/>
    </source>
</evidence>
<feature type="region of interest" description="Disordered" evidence="1">
    <location>
        <begin position="1"/>
        <end position="20"/>
    </location>
</feature>
<evidence type="ECO:0000313" key="3">
    <source>
        <dbReference type="Proteomes" id="UP001487740"/>
    </source>
</evidence>
<protein>
    <submittedName>
        <fullName evidence="2">Uncharacterized protein</fullName>
    </submittedName>
</protein>
<dbReference type="AlphaFoldDB" id="A0AAW0T0G5"/>
<comment type="caution">
    <text evidence="2">The sequence shown here is derived from an EMBL/GenBank/DDBJ whole genome shotgun (WGS) entry which is preliminary data.</text>
</comment>
<reference evidence="2 3" key="1">
    <citation type="submission" date="2023-03" db="EMBL/GenBank/DDBJ databases">
        <title>High-quality genome of Scylla paramamosain provides insights in environmental adaptation.</title>
        <authorList>
            <person name="Zhang L."/>
        </authorList>
    </citation>
    <scope>NUCLEOTIDE SEQUENCE [LARGE SCALE GENOMIC DNA]</scope>
    <source>
        <strain evidence="2">LZ_2023a</strain>
        <tissue evidence="2">Muscle</tissue>
    </source>
</reference>